<dbReference type="EMBL" id="GAMC01004975">
    <property type="protein sequence ID" value="JAC01581.1"/>
    <property type="molecule type" value="mRNA"/>
</dbReference>
<accession>W8BJU1</accession>
<reference evidence="3" key="2">
    <citation type="journal article" date="2014" name="BMC Genomics">
        <title>A genomic perspective to assessing quality of mass-reared SIT flies used in Mediterranean fruit fly (Ceratitis capitata) eradication in California.</title>
        <authorList>
            <person name="Calla B."/>
            <person name="Hall B."/>
            <person name="Hou S."/>
            <person name="Geib S.M."/>
        </authorList>
    </citation>
    <scope>NUCLEOTIDE SEQUENCE</scope>
</reference>
<reference evidence="3" key="1">
    <citation type="submission" date="2013-07" db="EMBL/GenBank/DDBJ databases">
        <authorList>
            <person name="Geib S."/>
        </authorList>
    </citation>
    <scope>NUCLEOTIDE SEQUENCE</scope>
</reference>
<proteinExistence type="evidence at transcript level"/>
<dbReference type="GO" id="GO:0003824">
    <property type="term" value="F:catalytic activity"/>
    <property type="evidence" value="ECO:0007669"/>
    <property type="project" value="InterPro"/>
</dbReference>
<name>W8BJU1_CERCA</name>
<dbReference type="PANTHER" id="PTHR14237">
    <property type="entry name" value="MOLYBDOPTERIN COFACTOR SULFURASE MOSC"/>
    <property type="match status" value="1"/>
</dbReference>
<keyword evidence="1" id="KW-1133">Transmembrane helix</keyword>
<dbReference type="Pfam" id="PF03476">
    <property type="entry name" value="MOSC_N"/>
    <property type="match status" value="1"/>
</dbReference>
<gene>
    <name evidence="3" type="primary">MOSC1</name>
</gene>
<dbReference type="AlphaFoldDB" id="W8BJU1"/>
<evidence type="ECO:0000256" key="1">
    <source>
        <dbReference type="SAM" id="Phobius"/>
    </source>
</evidence>
<keyword evidence="1" id="KW-0472">Membrane</keyword>
<dbReference type="OrthoDB" id="17255at2759"/>
<dbReference type="InterPro" id="IPR005302">
    <property type="entry name" value="MoCF_Sase_C"/>
</dbReference>
<evidence type="ECO:0000259" key="2">
    <source>
        <dbReference type="PROSITE" id="PS51340"/>
    </source>
</evidence>
<dbReference type="InterPro" id="IPR011037">
    <property type="entry name" value="Pyrv_Knase-like_insert_dom_sf"/>
</dbReference>
<keyword evidence="1" id="KW-0812">Transmembrane</keyword>
<organism evidence="3">
    <name type="scientific">Ceratitis capitata</name>
    <name type="common">Mediterranean fruit fly</name>
    <name type="synonym">Tephritis capitata</name>
    <dbReference type="NCBI Taxonomy" id="7213"/>
    <lineage>
        <taxon>Eukaryota</taxon>
        <taxon>Metazoa</taxon>
        <taxon>Ecdysozoa</taxon>
        <taxon>Arthropoda</taxon>
        <taxon>Hexapoda</taxon>
        <taxon>Insecta</taxon>
        <taxon>Pterygota</taxon>
        <taxon>Neoptera</taxon>
        <taxon>Endopterygota</taxon>
        <taxon>Diptera</taxon>
        <taxon>Brachycera</taxon>
        <taxon>Muscomorpha</taxon>
        <taxon>Tephritoidea</taxon>
        <taxon>Tephritidae</taxon>
        <taxon>Ceratitis</taxon>
        <taxon>Ceratitis</taxon>
    </lineage>
</organism>
<feature type="domain" description="MOSC" evidence="2">
    <location>
        <begin position="183"/>
        <end position="336"/>
    </location>
</feature>
<protein>
    <submittedName>
        <fullName evidence="3">MOSC domain-containing protein 1, mitochondrial</fullName>
    </submittedName>
</protein>
<dbReference type="Pfam" id="PF03473">
    <property type="entry name" value="MOSC"/>
    <property type="match status" value="1"/>
</dbReference>
<dbReference type="InterPro" id="IPR005303">
    <property type="entry name" value="MOCOS_middle"/>
</dbReference>
<dbReference type="GO" id="GO:0030151">
    <property type="term" value="F:molybdenum ion binding"/>
    <property type="evidence" value="ECO:0007669"/>
    <property type="project" value="InterPro"/>
</dbReference>
<sequence length="338" mass="38163">MATTSSAPGKLVSNVAIGIGVALASGFSYWYYLQWKKRNAVPEKWRRIGTLDQINIFPIKSCAPLKLDADTAVECDILGLRLHGCRDRALMLINDANEMITARVYPRLVLIATKLVAPQRLALTAPGMETIELDLASLKPEGIQLRTMVWSTPVNVRLVGEKYDKWLSKYLLEKESGIRLVHYPLEKPVKAINSRMLRQPFILKDDRGTFSDATSYMLMNLASIKELNTRIPRPVDPLQFRGSFHLKVDVDEPYAEDHWQWIKIGDEVIFRVVAPCTRCIFPNINVHTAMRDPDGEPLNTLKKYRLFKGYATPAIGIHLGLRAAGSIKKDAVVYVEDM</sequence>
<dbReference type="SUPFAM" id="SSF141673">
    <property type="entry name" value="MOSC N-terminal domain-like"/>
    <property type="match status" value="1"/>
</dbReference>
<dbReference type="SUPFAM" id="SSF50800">
    <property type="entry name" value="PK beta-barrel domain-like"/>
    <property type="match status" value="1"/>
</dbReference>
<dbReference type="GO" id="GO:0030170">
    <property type="term" value="F:pyridoxal phosphate binding"/>
    <property type="evidence" value="ECO:0007669"/>
    <property type="project" value="InterPro"/>
</dbReference>
<dbReference type="PROSITE" id="PS51340">
    <property type="entry name" value="MOSC"/>
    <property type="match status" value="1"/>
</dbReference>
<dbReference type="PANTHER" id="PTHR14237:SF19">
    <property type="entry name" value="MITOCHONDRIAL AMIDOXIME REDUCING COMPONENT 1"/>
    <property type="match status" value="1"/>
</dbReference>
<evidence type="ECO:0000313" key="3">
    <source>
        <dbReference type="EMBL" id="JAC01581.1"/>
    </source>
</evidence>
<feature type="transmembrane region" description="Helical" evidence="1">
    <location>
        <begin position="12"/>
        <end position="32"/>
    </location>
</feature>